<dbReference type="OrthoDB" id="4368272at2759"/>
<name>A0A6A5T2M8_9PLEO</name>
<proteinExistence type="predicted"/>
<evidence type="ECO:0000256" key="1">
    <source>
        <dbReference type="SAM" id="MobiDB-lite"/>
    </source>
</evidence>
<accession>A0A6A5T2M8</accession>
<feature type="region of interest" description="Disordered" evidence="1">
    <location>
        <begin position="64"/>
        <end position="100"/>
    </location>
</feature>
<dbReference type="Proteomes" id="UP000800038">
    <property type="component" value="Unassembled WGS sequence"/>
</dbReference>
<feature type="compositionally biased region" description="Polar residues" evidence="1">
    <location>
        <begin position="70"/>
        <end position="79"/>
    </location>
</feature>
<gene>
    <name evidence="2" type="ORF">EJ02DRAFT_450548</name>
</gene>
<keyword evidence="3" id="KW-1185">Reference proteome</keyword>
<reference evidence="2" key="1">
    <citation type="journal article" date="2020" name="Stud. Mycol.">
        <title>101 Dothideomycetes genomes: a test case for predicting lifestyles and emergence of pathogens.</title>
        <authorList>
            <person name="Haridas S."/>
            <person name="Albert R."/>
            <person name="Binder M."/>
            <person name="Bloem J."/>
            <person name="Labutti K."/>
            <person name="Salamov A."/>
            <person name="Andreopoulos B."/>
            <person name="Baker S."/>
            <person name="Barry K."/>
            <person name="Bills G."/>
            <person name="Bluhm B."/>
            <person name="Cannon C."/>
            <person name="Castanera R."/>
            <person name="Culley D."/>
            <person name="Daum C."/>
            <person name="Ezra D."/>
            <person name="Gonzalez J."/>
            <person name="Henrissat B."/>
            <person name="Kuo A."/>
            <person name="Liang C."/>
            <person name="Lipzen A."/>
            <person name="Lutzoni F."/>
            <person name="Magnuson J."/>
            <person name="Mondo S."/>
            <person name="Nolan M."/>
            <person name="Ohm R."/>
            <person name="Pangilinan J."/>
            <person name="Park H.-J."/>
            <person name="Ramirez L."/>
            <person name="Alfaro M."/>
            <person name="Sun H."/>
            <person name="Tritt A."/>
            <person name="Yoshinaga Y."/>
            <person name="Zwiers L.-H."/>
            <person name="Turgeon B."/>
            <person name="Goodwin S."/>
            <person name="Spatafora J."/>
            <person name="Crous P."/>
            <person name="Grigoriev I."/>
        </authorList>
    </citation>
    <scope>NUCLEOTIDE SEQUENCE</scope>
    <source>
        <strain evidence="2">CBS 161.51</strain>
    </source>
</reference>
<feature type="non-terminal residue" evidence="2">
    <location>
        <position position="110"/>
    </location>
</feature>
<evidence type="ECO:0000313" key="3">
    <source>
        <dbReference type="Proteomes" id="UP000800038"/>
    </source>
</evidence>
<sequence length="110" mass="12011">MFGQSGQATIGLYIGQGLLNQGLSTSAMKLFEDNLDKLNISTPSLAMQLCGPEYDSDHTERQLSKVSERTFGQGNSNTTSRRRAALKSSPAQTANKAASMALQTRIWERE</sequence>
<protein>
    <submittedName>
        <fullName evidence="2">Uncharacterized protein</fullName>
    </submittedName>
</protein>
<dbReference type="EMBL" id="ML976003">
    <property type="protein sequence ID" value="KAF1946458.1"/>
    <property type="molecule type" value="Genomic_DNA"/>
</dbReference>
<dbReference type="AlphaFoldDB" id="A0A6A5T2M8"/>
<evidence type="ECO:0000313" key="2">
    <source>
        <dbReference type="EMBL" id="KAF1946458.1"/>
    </source>
</evidence>
<organism evidence="2 3">
    <name type="scientific">Clathrospora elynae</name>
    <dbReference type="NCBI Taxonomy" id="706981"/>
    <lineage>
        <taxon>Eukaryota</taxon>
        <taxon>Fungi</taxon>
        <taxon>Dikarya</taxon>
        <taxon>Ascomycota</taxon>
        <taxon>Pezizomycotina</taxon>
        <taxon>Dothideomycetes</taxon>
        <taxon>Pleosporomycetidae</taxon>
        <taxon>Pleosporales</taxon>
        <taxon>Diademaceae</taxon>
        <taxon>Clathrospora</taxon>
    </lineage>
</organism>